<gene>
    <name evidence="2" type="ORF">MSIBF_A1460015</name>
</gene>
<protein>
    <submittedName>
        <fullName evidence="2">Uncharacterized protein</fullName>
    </submittedName>
</protein>
<accession>A0A098E7G5</accession>
<dbReference type="SUPFAM" id="SSF51366">
    <property type="entry name" value="Ribulose-phoshate binding barrel"/>
    <property type="match status" value="1"/>
</dbReference>
<dbReference type="GO" id="GO:0005737">
    <property type="term" value="C:cytoplasm"/>
    <property type="evidence" value="ECO:0007669"/>
    <property type="project" value="TreeGrafter"/>
</dbReference>
<dbReference type="Pfam" id="PF00977">
    <property type="entry name" value="His_biosynth"/>
    <property type="match status" value="1"/>
</dbReference>
<dbReference type="InterPro" id="IPR011060">
    <property type="entry name" value="RibuloseP-bd_barrel"/>
</dbReference>
<dbReference type="GO" id="GO:0000105">
    <property type="term" value="P:L-histidine biosynthetic process"/>
    <property type="evidence" value="ECO:0007669"/>
    <property type="project" value="InterPro"/>
</dbReference>
<dbReference type="GO" id="GO:0003949">
    <property type="term" value="F:1-(5-phosphoribosyl)-5-[(5-phosphoribosylamino)methylideneamino]imidazole-4-carboxamide isomerase activity"/>
    <property type="evidence" value="ECO:0007669"/>
    <property type="project" value="InterPro"/>
</dbReference>
<dbReference type="PANTHER" id="PTHR43090:SF2">
    <property type="entry name" value="1-(5-PHOSPHORIBOSYL)-5-[(5-PHOSPHORIBOSYLAMINO)METHYLIDENEAMINO] IMIDAZOLE-4-CARBOXAMIDE ISOMERASE"/>
    <property type="match status" value="1"/>
</dbReference>
<comment type="similarity">
    <text evidence="1">Belongs to the HisA/HisF family.</text>
</comment>
<dbReference type="InterPro" id="IPR044524">
    <property type="entry name" value="Isoase_HisA-like"/>
</dbReference>
<dbReference type="AlphaFoldDB" id="A0A098E7G5"/>
<dbReference type="Gene3D" id="3.20.20.70">
    <property type="entry name" value="Aldolase class I"/>
    <property type="match status" value="1"/>
</dbReference>
<evidence type="ECO:0000256" key="1">
    <source>
        <dbReference type="ARBA" id="ARBA00009667"/>
    </source>
</evidence>
<name>A0A098E7G5_9ZZZZ</name>
<sequence>MIEIIPVIDIKKGKAVRAYRGEREKYKELGDVLKIAEKYRLNKFNKIYIADLDAIMLGFKFGNFNLIKAIASFADKIMVDFGIKGIEEYNVIKEKLANNNAKNIDLVVGTETWTSDKFPCDAIISIDAADGEILGKNFDKVVRFLKSNTNPFITIDLRHIGTSDVNVRLCTKIFDLTNRKFIYGGGVTSSNINVLEQYCSGAIIGTEIYEKLNLI</sequence>
<evidence type="ECO:0000313" key="2">
    <source>
        <dbReference type="EMBL" id="CEG11456.1"/>
    </source>
</evidence>
<dbReference type="PANTHER" id="PTHR43090">
    <property type="entry name" value="1-(5-PHOSPHORIBOSYL)-5-[(5-PHOSPHORIBOSYLAMINO)METHYLIDENEAMINO] IMIDAZOLE-4-CARBOXAMIDE ISOMERASE"/>
    <property type="match status" value="1"/>
</dbReference>
<dbReference type="InterPro" id="IPR013785">
    <property type="entry name" value="Aldolase_TIM"/>
</dbReference>
<reference evidence="2" key="1">
    <citation type="submission" date="2014-09" db="EMBL/GenBank/DDBJ databases">
        <authorList>
            <person name="Probst J Alexander"/>
        </authorList>
    </citation>
    <scope>NUCLEOTIDE SEQUENCE</scope>
</reference>
<dbReference type="EMBL" id="CCXY01000053">
    <property type="protein sequence ID" value="CEG11456.1"/>
    <property type="molecule type" value="Genomic_DNA"/>
</dbReference>
<proteinExistence type="inferred from homology"/>
<organism evidence="2">
    <name type="scientific">groundwater metagenome</name>
    <dbReference type="NCBI Taxonomy" id="717931"/>
    <lineage>
        <taxon>unclassified sequences</taxon>
        <taxon>metagenomes</taxon>
        <taxon>ecological metagenomes</taxon>
    </lineage>
</organism>
<dbReference type="GO" id="GO:0000162">
    <property type="term" value="P:L-tryptophan biosynthetic process"/>
    <property type="evidence" value="ECO:0007669"/>
    <property type="project" value="TreeGrafter"/>
</dbReference>
<dbReference type="InterPro" id="IPR006062">
    <property type="entry name" value="His_biosynth"/>
</dbReference>